<feature type="domain" description="SIS" evidence="4">
    <location>
        <begin position="55"/>
        <end position="218"/>
    </location>
</feature>
<feature type="active site" evidence="3">
    <location>
        <position position="114"/>
    </location>
</feature>
<keyword evidence="1 3" id="KW-0456">Lyase</keyword>
<dbReference type="Gene3D" id="3.40.50.10490">
    <property type="entry name" value="Glucose-6-phosphate isomerase like protein, domain 1"/>
    <property type="match status" value="1"/>
</dbReference>
<protein>
    <recommendedName>
        <fullName evidence="3">N-acetylmuramic acid 6-phosphate etherase</fullName>
        <shortName evidence="3">MurNAc-6-P etherase</shortName>
        <ecNumber evidence="3">4.2.1.126</ecNumber>
    </recommendedName>
    <alternativeName>
        <fullName evidence="3">N-acetylmuramic acid 6-phosphate hydrolase</fullName>
    </alternativeName>
    <alternativeName>
        <fullName evidence="3">N-acetylmuramic acid 6-phosphate lyase</fullName>
    </alternativeName>
</protein>
<dbReference type="NCBIfam" id="TIGR00274">
    <property type="entry name" value="N-acetylmuramic acid 6-phosphate etherase"/>
    <property type="match status" value="1"/>
</dbReference>
<comment type="catalytic activity">
    <reaction evidence="3">
        <text>N-acetyl-D-muramate 6-phosphate + H2O = N-acetyl-D-glucosamine 6-phosphate + (R)-lactate</text>
        <dbReference type="Rhea" id="RHEA:26410"/>
        <dbReference type="ChEBI" id="CHEBI:15377"/>
        <dbReference type="ChEBI" id="CHEBI:16004"/>
        <dbReference type="ChEBI" id="CHEBI:57513"/>
        <dbReference type="ChEBI" id="CHEBI:58722"/>
        <dbReference type="EC" id="4.2.1.126"/>
    </reaction>
</comment>
<comment type="caution">
    <text evidence="5">The sequence shown here is derived from an EMBL/GenBank/DDBJ whole genome shotgun (WGS) entry which is preliminary data.</text>
</comment>
<dbReference type="GO" id="GO:0016829">
    <property type="term" value="F:lyase activity"/>
    <property type="evidence" value="ECO:0007669"/>
    <property type="project" value="UniProtKB-KW"/>
</dbReference>
<dbReference type="NCBIfam" id="NF009222">
    <property type="entry name" value="PRK12570.1"/>
    <property type="match status" value="1"/>
</dbReference>
<dbReference type="Proteomes" id="UP000763447">
    <property type="component" value="Unassembled WGS sequence"/>
</dbReference>
<evidence type="ECO:0000259" key="4">
    <source>
        <dbReference type="PROSITE" id="PS51464"/>
    </source>
</evidence>
<dbReference type="NCBIfam" id="NF003915">
    <property type="entry name" value="PRK05441.1"/>
    <property type="match status" value="1"/>
</dbReference>
<comment type="function">
    <text evidence="3">Specifically catalyzes the cleavage of the D-lactyl ether substituent of MurNAc 6-phosphate, producing GlcNAc 6-phosphate and D-lactate.</text>
</comment>
<evidence type="ECO:0000313" key="6">
    <source>
        <dbReference type="Proteomes" id="UP000763447"/>
    </source>
</evidence>
<keyword evidence="6" id="KW-1185">Reference proteome</keyword>
<dbReference type="InterPro" id="IPR046348">
    <property type="entry name" value="SIS_dom_sf"/>
</dbReference>
<dbReference type="RefSeq" id="WP_168925568.1">
    <property type="nucleotide sequence ID" value="NZ_JAAXLJ010000015.1"/>
</dbReference>
<comment type="pathway">
    <text evidence="3">Amino-sugar metabolism; N-acetylmuramate degradation.</text>
</comment>
<accession>A0ABX1L3R0</accession>
<evidence type="ECO:0000256" key="1">
    <source>
        <dbReference type="ARBA" id="ARBA00023239"/>
    </source>
</evidence>
<keyword evidence="2 3" id="KW-0119">Carbohydrate metabolism</keyword>
<name>A0ABX1L3R0_9LACO</name>
<dbReference type="SUPFAM" id="SSF53697">
    <property type="entry name" value="SIS domain"/>
    <property type="match status" value="1"/>
</dbReference>
<evidence type="ECO:0000313" key="5">
    <source>
        <dbReference type="EMBL" id="NLR18966.1"/>
    </source>
</evidence>
<evidence type="ECO:0000256" key="3">
    <source>
        <dbReference type="HAMAP-Rule" id="MF_00068"/>
    </source>
</evidence>
<dbReference type="Pfam" id="PF22645">
    <property type="entry name" value="GKRP_SIS_N"/>
    <property type="match status" value="1"/>
</dbReference>
<dbReference type="EMBL" id="JAAXLJ010000015">
    <property type="protein sequence ID" value="NLR18966.1"/>
    <property type="molecule type" value="Genomic_DNA"/>
</dbReference>
<comment type="subunit">
    <text evidence="3">Homodimer.</text>
</comment>
<dbReference type="InterPro" id="IPR001347">
    <property type="entry name" value="SIS_dom"/>
</dbReference>
<reference evidence="5 6" key="1">
    <citation type="submission" date="2020-04" db="EMBL/GenBank/DDBJ databases">
        <title>A novel species of genus Lactobacillus that was isolated from fermented food Zha-chili.</title>
        <authorList>
            <person name="Zhang Z."/>
        </authorList>
    </citation>
    <scope>NUCLEOTIDE SEQUENCE [LARGE SCALE GENOMIC DNA]</scope>
    <source>
        <strain evidence="6">HBUAS51383</strain>
    </source>
</reference>
<comment type="miscellaneous">
    <text evidence="3">A lyase-type mechanism (elimination/hydration) is suggested for the cleavage of the lactyl ether bond of MurNAc 6-phosphate, with the formation of an alpha,beta-unsaturated aldehyde intermediate with (E)-stereochemistry, followed by the syn addition of water to give product.</text>
</comment>
<dbReference type="PROSITE" id="PS51464">
    <property type="entry name" value="SIS"/>
    <property type="match status" value="1"/>
</dbReference>
<dbReference type="Gene3D" id="1.10.8.1080">
    <property type="match status" value="1"/>
</dbReference>
<dbReference type="HAMAP" id="MF_00068">
    <property type="entry name" value="MurQ"/>
    <property type="match status" value="1"/>
</dbReference>
<dbReference type="EC" id="4.2.1.126" evidence="3"/>
<organism evidence="5 6">
    <name type="scientific">Secundilactobacillus angelensis</name>
    <dbReference type="NCBI Taxonomy" id="2722706"/>
    <lineage>
        <taxon>Bacteria</taxon>
        <taxon>Bacillati</taxon>
        <taxon>Bacillota</taxon>
        <taxon>Bacilli</taxon>
        <taxon>Lactobacillales</taxon>
        <taxon>Lactobacillaceae</taxon>
        <taxon>Secundilactobacillus</taxon>
    </lineage>
</organism>
<feature type="active site" description="Proton donor" evidence="3">
    <location>
        <position position="83"/>
    </location>
</feature>
<dbReference type="InterPro" id="IPR040190">
    <property type="entry name" value="MURQ/GCKR"/>
</dbReference>
<dbReference type="CDD" id="cd05007">
    <property type="entry name" value="SIS_Etherase"/>
    <property type="match status" value="1"/>
</dbReference>
<proteinExistence type="inferred from homology"/>
<dbReference type="InterPro" id="IPR005488">
    <property type="entry name" value="Etherase_MurQ"/>
</dbReference>
<dbReference type="PANTHER" id="PTHR10088">
    <property type="entry name" value="GLUCOKINASE REGULATORY PROTEIN"/>
    <property type="match status" value="1"/>
</dbReference>
<dbReference type="PANTHER" id="PTHR10088:SF4">
    <property type="entry name" value="GLUCOKINASE REGULATORY PROTEIN"/>
    <property type="match status" value="1"/>
</dbReference>
<comment type="similarity">
    <text evidence="3">Belongs to the GCKR-like family. MurNAc-6-P etherase subfamily.</text>
</comment>
<gene>
    <name evidence="3 5" type="primary">murQ</name>
    <name evidence="5" type="ORF">HC026_08505</name>
</gene>
<evidence type="ECO:0000256" key="2">
    <source>
        <dbReference type="ARBA" id="ARBA00023277"/>
    </source>
</evidence>
<sequence length="306" mass="32573">MNFEDLLTEQRNRHSTRIDQVGTADMVEIINREDQRVARSVQKQLPQVSQAINLATKRFDAGGRLIYIGAGTSGRLGVLDATELRPTYGLEESQTFGIIAGGPEAMFHTLEGVEDSAELAENDLKKVNLNDKDIVIGIAASGATPYTVAALHYAKQVGALAIAVACVTDSPLEKNADVAICPIVGPEVITGATLMKAGTSQKMVLNMVSSGIMIRSGKVYQNLMINVVPTNEKTNRRAKRIIAAATQTSTLAAERALERADNNVPLAILLIETKGTIAEAKALLKQAGGHVSDAVKLSLKSSARSV</sequence>